<organism evidence="2 3">
    <name type="scientific">Halobiforma nitratireducens JCM 10879</name>
    <dbReference type="NCBI Taxonomy" id="1227454"/>
    <lineage>
        <taxon>Archaea</taxon>
        <taxon>Methanobacteriati</taxon>
        <taxon>Methanobacteriota</taxon>
        <taxon>Stenosarchaea group</taxon>
        <taxon>Halobacteria</taxon>
        <taxon>Halobacteriales</taxon>
        <taxon>Natrialbaceae</taxon>
        <taxon>Halobiforma</taxon>
    </lineage>
</organism>
<dbReference type="Proteomes" id="UP000011607">
    <property type="component" value="Unassembled WGS sequence"/>
</dbReference>
<feature type="compositionally biased region" description="Basic and acidic residues" evidence="1">
    <location>
        <begin position="75"/>
        <end position="85"/>
    </location>
</feature>
<evidence type="ECO:0000313" key="2">
    <source>
        <dbReference type="EMBL" id="EMA37865.1"/>
    </source>
</evidence>
<protein>
    <submittedName>
        <fullName evidence="2">Uncharacterized protein</fullName>
    </submittedName>
</protein>
<evidence type="ECO:0000256" key="1">
    <source>
        <dbReference type="SAM" id="MobiDB-lite"/>
    </source>
</evidence>
<sequence>MLPDAFFEGSTRHWAVELETAGQSRVAESDGDSVVPVDGSGAGTTSTGQVAHRPFPPQLSRDETVPDTEALGHGGRPEASFRVRP</sequence>
<evidence type="ECO:0000313" key="3">
    <source>
        <dbReference type="Proteomes" id="UP000011607"/>
    </source>
</evidence>
<dbReference type="AlphaFoldDB" id="M0M0F9"/>
<comment type="caution">
    <text evidence="2">The sequence shown here is derived from an EMBL/GenBank/DDBJ whole genome shotgun (WGS) entry which is preliminary data.</text>
</comment>
<reference evidence="2 3" key="1">
    <citation type="journal article" date="2014" name="PLoS Genet.">
        <title>Phylogenetically driven sequencing of extremely halophilic archaea reveals strategies for static and dynamic osmo-response.</title>
        <authorList>
            <person name="Becker E.A."/>
            <person name="Seitzer P.M."/>
            <person name="Tritt A."/>
            <person name="Larsen D."/>
            <person name="Krusor M."/>
            <person name="Yao A.I."/>
            <person name="Wu D."/>
            <person name="Madern D."/>
            <person name="Eisen J.A."/>
            <person name="Darling A.E."/>
            <person name="Facciotti M.T."/>
        </authorList>
    </citation>
    <scope>NUCLEOTIDE SEQUENCE [LARGE SCALE GENOMIC DNA]</scope>
    <source>
        <strain evidence="2 3">JCM 10879</strain>
    </source>
</reference>
<gene>
    <name evidence="2" type="ORF">C446_10580</name>
</gene>
<accession>M0M0F9</accession>
<dbReference type="EMBL" id="AOMA01000102">
    <property type="protein sequence ID" value="EMA37865.1"/>
    <property type="molecule type" value="Genomic_DNA"/>
</dbReference>
<name>M0M0F9_9EURY</name>
<feature type="region of interest" description="Disordered" evidence="1">
    <location>
        <begin position="21"/>
        <end position="85"/>
    </location>
</feature>
<keyword evidence="3" id="KW-1185">Reference proteome</keyword>
<proteinExistence type="predicted"/>